<feature type="transmembrane region" description="Helical" evidence="6">
    <location>
        <begin position="76"/>
        <end position="94"/>
    </location>
</feature>
<sequence length="578" mass="61859">MEKQDTRVQGEAAPDAPLATPPATPTPAPDPTIAKPKLVLLLVSVMTSMFLVALDRTIITTAIPEITNEFQSLPDIGWYGSAYLLTCCSFQLLFGKIYTFFAIKWVFLSAILLFEIGSTVCGAAPTSTGFIVGRALAGTGASGIFAGSITCIVYAVPLEKRPRLQGLFGALFGIASIVGPLVGGAFTTNVTWRWCFYINLPFGGIAMAVIFFCLEVPDRDTTKLPLQAKLKQLDALGTTVLIPGVVSLLLALQWGGQTYSWNDRRIIALLVLAGVLLAAFVAVQVVRADTATIPPRIFKQRSVVAAVWSTVCVGCSQYIYVYFLPVWFQSIKGSSAVQSGIQLLPLMLSMVLATIVGGFSTQKVGYYTPFAISGACLLAIGAGLLYTLEPNTSEGRWIGYQILYGFGMGLVFQAPNLAVQTVLPRRDVPIGTSLMFFSQLMGATIIVSIGENVLDNELVRKLSGLPGFTPDLVTSGGATSLLDALPASVRPQAVPLYNEALRTVFLIGVIVSCMATLGAASLEWRSIKKGAPDEGPARAEKDDKDVEVGVEASVEKPDKEVTDREVTETDKETAEKEK</sequence>
<feature type="transmembrane region" description="Helical" evidence="6">
    <location>
        <begin position="235"/>
        <end position="254"/>
    </location>
</feature>
<feature type="compositionally biased region" description="Pro residues" evidence="5">
    <location>
        <begin position="19"/>
        <end position="30"/>
    </location>
</feature>
<evidence type="ECO:0000256" key="3">
    <source>
        <dbReference type="ARBA" id="ARBA00022989"/>
    </source>
</evidence>
<dbReference type="Gene3D" id="1.20.1250.20">
    <property type="entry name" value="MFS general substrate transporter like domains"/>
    <property type="match status" value="1"/>
</dbReference>
<keyword evidence="3 6" id="KW-1133">Transmembrane helix</keyword>
<feature type="transmembrane region" description="Helical" evidence="6">
    <location>
        <begin position="306"/>
        <end position="328"/>
    </location>
</feature>
<dbReference type="PROSITE" id="PS50850">
    <property type="entry name" value="MFS"/>
    <property type="match status" value="1"/>
</dbReference>
<evidence type="ECO:0000259" key="7">
    <source>
        <dbReference type="PROSITE" id="PS50850"/>
    </source>
</evidence>
<dbReference type="SUPFAM" id="SSF103473">
    <property type="entry name" value="MFS general substrate transporter"/>
    <property type="match status" value="1"/>
</dbReference>
<comment type="subcellular location">
    <subcellularLocation>
        <location evidence="1">Membrane</location>
        <topology evidence="1">Multi-pass membrane protein</topology>
    </subcellularLocation>
</comment>
<feature type="transmembrane region" description="Helical" evidence="6">
    <location>
        <begin position="106"/>
        <end position="125"/>
    </location>
</feature>
<feature type="transmembrane region" description="Helical" evidence="6">
    <location>
        <begin position="430"/>
        <end position="450"/>
    </location>
</feature>
<accession>A0ABP0CSX9</accession>
<dbReference type="PANTHER" id="PTHR23501">
    <property type="entry name" value="MAJOR FACILITATOR SUPERFAMILY"/>
    <property type="match status" value="1"/>
</dbReference>
<organism evidence="8 9">
    <name type="scientific">Sporothrix bragantina</name>
    <dbReference type="NCBI Taxonomy" id="671064"/>
    <lineage>
        <taxon>Eukaryota</taxon>
        <taxon>Fungi</taxon>
        <taxon>Dikarya</taxon>
        <taxon>Ascomycota</taxon>
        <taxon>Pezizomycotina</taxon>
        <taxon>Sordariomycetes</taxon>
        <taxon>Sordariomycetidae</taxon>
        <taxon>Ophiostomatales</taxon>
        <taxon>Ophiostomataceae</taxon>
        <taxon>Sporothrix</taxon>
    </lineage>
</organism>
<evidence type="ECO:0000313" key="8">
    <source>
        <dbReference type="EMBL" id="CAK7234660.1"/>
    </source>
</evidence>
<proteinExistence type="predicted"/>
<feature type="region of interest" description="Disordered" evidence="5">
    <location>
        <begin position="529"/>
        <end position="578"/>
    </location>
</feature>
<keyword evidence="2 6" id="KW-0812">Transmembrane</keyword>
<keyword evidence="9" id="KW-1185">Reference proteome</keyword>
<keyword evidence="4 6" id="KW-0472">Membrane</keyword>
<dbReference type="Gene3D" id="1.20.1720.10">
    <property type="entry name" value="Multidrug resistance protein D"/>
    <property type="match status" value="1"/>
</dbReference>
<feature type="transmembrane region" description="Helical" evidence="6">
    <location>
        <begin position="398"/>
        <end position="418"/>
    </location>
</feature>
<feature type="transmembrane region" description="Helical" evidence="6">
    <location>
        <begin position="38"/>
        <end position="64"/>
    </location>
</feature>
<feature type="transmembrane region" description="Helical" evidence="6">
    <location>
        <begin position="366"/>
        <end position="386"/>
    </location>
</feature>
<feature type="transmembrane region" description="Helical" evidence="6">
    <location>
        <begin position="167"/>
        <end position="188"/>
    </location>
</feature>
<gene>
    <name evidence="8" type="ORF">SBRCBS47491_009023</name>
</gene>
<feature type="transmembrane region" description="Helical" evidence="6">
    <location>
        <begin position="266"/>
        <end position="286"/>
    </location>
</feature>
<evidence type="ECO:0000313" key="9">
    <source>
        <dbReference type="Proteomes" id="UP001642406"/>
    </source>
</evidence>
<feature type="domain" description="Major facilitator superfamily (MFS) profile" evidence="7">
    <location>
        <begin position="41"/>
        <end position="527"/>
    </location>
</feature>
<evidence type="ECO:0000256" key="2">
    <source>
        <dbReference type="ARBA" id="ARBA00022692"/>
    </source>
</evidence>
<feature type="transmembrane region" description="Helical" evidence="6">
    <location>
        <begin position="500"/>
        <end position="520"/>
    </location>
</feature>
<feature type="region of interest" description="Disordered" evidence="5">
    <location>
        <begin position="1"/>
        <end position="30"/>
    </location>
</feature>
<dbReference type="InterPro" id="IPR011701">
    <property type="entry name" value="MFS"/>
</dbReference>
<dbReference type="CDD" id="cd17502">
    <property type="entry name" value="MFS_Azr1_MDR_like"/>
    <property type="match status" value="1"/>
</dbReference>
<feature type="transmembrane region" description="Helical" evidence="6">
    <location>
        <begin position="131"/>
        <end position="155"/>
    </location>
</feature>
<dbReference type="InterPro" id="IPR036259">
    <property type="entry name" value="MFS_trans_sf"/>
</dbReference>
<dbReference type="Proteomes" id="UP001642406">
    <property type="component" value="Unassembled WGS sequence"/>
</dbReference>
<evidence type="ECO:0000256" key="4">
    <source>
        <dbReference type="ARBA" id="ARBA00023136"/>
    </source>
</evidence>
<evidence type="ECO:0000256" key="1">
    <source>
        <dbReference type="ARBA" id="ARBA00004141"/>
    </source>
</evidence>
<reference evidence="8 9" key="1">
    <citation type="submission" date="2024-01" db="EMBL/GenBank/DDBJ databases">
        <authorList>
            <person name="Allen C."/>
            <person name="Tagirdzhanova G."/>
        </authorList>
    </citation>
    <scope>NUCLEOTIDE SEQUENCE [LARGE SCALE GENOMIC DNA]</scope>
</reference>
<feature type="compositionally biased region" description="Basic and acidic residues" evidence="5">
    <location>
        <begin position="530"/>
        <end position="578"/>
    </location>
</feature>
<name>A0ABP0CSX9_9PEZI</name>
<evidence type="ECO:0000256" key="6">
    <source>
        <dbReference type="SAM" id="Phobius"/>
    </source>
</evidence>
<dbReference type="PANTHER" id="PTHR23501:SF153">
    <property type="entry name" value="AFLATOXIN EFFLUX PUMP, PUTATIVE-RELATED"/>
    <property type="match status" value="1"/>
</dbReference>
<comment type="caution">
    <text evidence="8">The sequence shown here is derived from an EMBL/GenBank/DDBJ whole genome shotgun (WGS) entry which is preliminary data.</text>
</comment>
<evidence type="ECO:0000256" key="5">
    <source>
        <dbReference type="SAM" id="MobiDB-lite"/>
    </source>
</evidence>
<feature type="transmembrane region" description="Helical" evidence="6">
    <location>
        <begin position="194"/>
        <end position="214"/>
    </location>
</feature>
<feature type="transmembrane region" description="Helical" evidence="6">
    <location>
        <begin position="340"/>
        <end position="359"/>
    </location>
</feature>
<dbReference type="InterPro" id="IPR020846">
    <property type="entry name" value="MFS_dom"/>
</dbReference>
<protein>
    <recommendedName>
        <fullName evidence="7">Major facilitator superfamily (MFS) profile domain-containing protein</fullName>
    </recommendedName>
</protein>
<dbReference type="EMBL" id="CAWUHC010000131">
    <property type="protein sequence ID" value="CAK7234660.1"/>
    <property type="molecule type" value="Genomic_DNA"/>
</dbReference>
<dbReference type="Pfam" id="PF07690">
    <property type="entry name" value="MFS_1"/>
    <property type="match status" value="1"/>
</dbReference>